<gene>
    <name evidence="1" type="ORF">XAT740_LOCUS4033</name>
</gene>
<evidence type="ECO:0000313" key="2">
    <source>
        <dbReference type="Proteomes" id="UP000663828"/>
    </source>
</evidence>
<keyword evidence="2" id="KW-1185">Reference proteome</keyword>
<accession>A0A813U6W2</accession>
<protein>
    <submittedName>
        <fullName evidence="1">Uncharacterized protein</fullName>
    </submittedName>
</protein>
<evidence type="ECO:0000313" key="1">
    <source>
        <dbReference type="EMBL" id="CAF0822492.1"/>
    </source>
</evidence>
<reference evidence="1" key="1">
    <citation type="submission" date="2021-02" db="EMBL/GenBank/DDBJ databases">
        <authorList>
            <person name="Nowell W R."/>
        </authorList>
    </citation>
    <scope>NUCLEOTIDE SEQUENCE</scope>
</reference>
<sequence>MTEIGLKKLPGRSSTIVDDEIVHLYANHRSHHLSAEIHHQLDGLKDELIQHGYQFDQSWISRLLIPNETNQSML</sequence>
<dbReference type="Proteomes" id="UP000663828">
    <property type="component" value="Unassembled WGS sequence"/>
</dbReference>
<name>A0A813U6W2_ADIRI</name>
<dbReference type="EMBL" id="CAJNOR010000160">
    <property type="protein sequence ID" value="CAF0822492.1"/>
    <property type="molecule type" value="Genomic_DNA"/>
</dbReference>
<dbReference type="AlphaFoldDB" id="A0A813U6W2"/>
<comment type="caution">
    <text evidence="1">The sequence shown here is derived from an EMBL/GenBank/DDBJ whole genome shotgun (WGS) entry which is preliminary data.</text>
</comment>
<organism evidence="1 2">
    <name type="scientific">Adineta ricciae</name>
    <name type="common">Rotifer</name>
    <dbReference type="NCBI Taxonomy" id="249248"/>
    <lineage>
        <taxon>Eukaryota</taxon>
        <taxon>Metazoa</taxon>
        <taxon>Spiralia</taxon>
        <taxon>Gnathifera</taxon>
        <taxon>Rotifera</taxon>
        <taxon>Eurotatoria</taxon>
        <taxon>Bdelloidea</taxon>
        <taxon>Adinetida</taxon>
        <taxon>Adinetidae</taxon>
        <taxon>Adineta</taxon>
    </lineage>
</organism>
<proteinExistence type="predicted"/>